<gene>
    <name evidence="1" type="ORF">SLEP1_g53169</name>
</gene>
<evidence type="ECO:0000313" key="2">
    <source>
        <dbReference type="Proteomes" id="UP001054252"/>
    </source>
</evidence>
<reference evidence="1 2" key="1">
    <citation type="journal article" date="2021" name="Commun. Biol.">
        <title>The genome of Shorea leprosula (Dipterocarpaceae) highlights the ecological relevance of drought in aseasonal tropical rainforests.</title>
        <authorList>
            <person name="Ng K.K.S."/>
            <person name="Kobayashi M.J."/>
            <person name="Fawcett J.A."/>
            <person name="Hatakeyama M."/>
            <person name="Paape T."/>
            <person name="Ng C.H."/>
            <person name="Ang C.C."/>
            <person name="Tnah L.H."/>
            <person name="Lee C.T."/>
            <person name="Nishiyama T."/>
            <person name="Sese J."/>
            <person name="O'Brien M.J."/>
            <person name="Copetti D."/>
            <person name="Mohd Noor M.I."/>
            <person name="Ong R.C."/>
            <person name="Putra M."/>
            <person name="Sireger I.Z."/>
            <person name="Indrioko S."/>
            <person name="Kosugi Y."/>
            <person name="Izuno A."/>
            <person name="Isagi Y."/>
            <person name="Lee S.L."/>
            <person name="Shimizu K.K."/>
        </authorList>
    </citation>
    <scope>NUCLEOTIDE SEQUENCE [LARGE SCALE GENOMIC DNA]</scope>
    <source>
        <strain evidence="1">214</strain>
    </source>
</reference>
<keyword evidence="2" id="KW-1185">Reference proteome</keyword>
<dbReference type="EMBL" id="BPVZ01000204">
    <property type="protein sequence ID" value="GKV46160.1"/>
    <property type="molecule type" value="Genomic_DNA"/>
</dbReference>
<dbReference type="AlphaFoldDB" id="A0AAV5M8T3"/>
<comment type="caution">
    <text evidence="1">The sequence shown here is derived from an EMBL/GenBank/DDBJ whole genome shotgun (WGS) entry which is preliminary data.</text>
</comment>
<sequence>MTSIHIDPSKQPKKYKEKIKITGGVWSGRSESDLGYPTHGIAPRSFSSLPLHDSSIPHYLSMIPLRSSRSYSHDARRGGILLDIRSAIHVIIFQCLGSPG</sequence>
<name>A0AAV5M8T3_9ROSI</name>
<proteinExistence type="predicted"/>
<dbReference type="Proteomes" id="UP001054252">
    <property type="component" value="Unassembled WGS sequence"/>
</dbReference>
<organism evidence="1 2">
    <name type="scientific">Rubroshorea leprosula</name>
    <dbReference type="NCBI Taxonomy" id="152421"/>
    <lineage>
        <taxon>Eukaryota</taxon>
        <taxon>Viridiplantae</taxon>
        <taxon>Streptophyta</taxon>
        <taxon>Embryophyta</taxon>
        <taxon>Tracheophyta</taxon>
        <taxon>Spermatophyta</taxon>
        <taxon>Magnoliopsida</taxon>
        <taxon>eudicotyledons</taxon>
        <taxon>Gunneridae</taxon>
        <taxon>Pentapetalae</taxon>
        <taxon>rosids</taxon>
        <taxon>malvids</taxon>
        <taxon>Malvales</taxon>
        <taxon>Dipterocarpaceae</taxon>
        <taxon>Rubroshorea</taxon>
    </lineage>
</organism>
<accession>A0AAV5M8T3</accession>
<evidence type="ECO:0000313" key="1">
    <source>
        <dbReference type="EMBL" id="GKV46160.1"/>
    </source>
</evidence>
<protein>
    <submittedName>
        <fullName evidence="1">Uncharacterized protein</fullName>
    </submittedName>
</protein>